<evidence type="ECO:0008006" key="4">
    <source>
        <dbReference type="Google" id="ProtNLM"/>
    </source>
</evidence>
<sequence length="333" mass="35832">MVKYAEVLQSNSKFFSTKAASNLTAVFVGATQGIGLGALRAFAKHTSGSSPSIYIVGRSQKTLDKLTSDISVLNASAKIYPIHANDLTLVKDAQMAANEIASHAQKVDFLIMSPGYVSTGRVESPEGLDRVQSIRFYARMRFLDTLAPLLQKSSSPHVVSVLGAGTEGKIWDDDLLLKDHYSLAAAAGAAGSMKALYLEEFSKQPGNDRISLVHTFPGIVGGTGLRVEGVPWFLQPLLDWVAMPLMKLFGATIEQVGERTLYAATSEKLPARSNKSDLAAKGSDGNVGSGFYLLGQDSEPIPGNKQLEELRSEGLGPKVWEHTNEVFAKVEKM</sequence>
<dbReference type="OrthoDB" id="2898509at2759"/>
<dbReference type="PANTHER" id="PTHR47534">
    <property type="entry name" value="YALI0E05731P"/>
    <property type="match status" value="1"/>
</dbReference>
<evidence type="ECO:0000313" key="2">
    <source>
        <dbReference type="EMBL" id="PVI00633.1"/>
    </source>
</evidence>
<keyword evidence="3" id="KW-1185">Reference proteome</keyword>
<gene>
    <name evidence="2" type="ORF">DM02DRAFT_614198</name>
</gene>
<dbReference type="PANTHER" id="PTHR47534:SF3">
    <property type="entry name" value="ALCOHOL DEHYDROGENASE-LIKE C-TERMINAL DOMAIN-CONTAINING PROTEIN"/>
    <property type="match status" value="1"/>
</dbReference>
<dbReference type="EMBL" id="KZ805370">
    <property type="protein sequence ID" value="PVI00633.1"/>
    <property type="molecule type" value="Genomic_DNA"/>
</dbReference>
<evidence type="ECO:0000256" key="1">
    <source>
        <dbReference type="ARBA" id="ARBA00023002"/>
    </source>
</evidence>
<dbReference type="STRING" id="97972.A0A2V1DQV2"/>
<dbReference type="AlphaFoldDB" id="A0A2V1DQV2"/>
<evidence type="ECO:0000313" key="3">
    <source>
        <dbReference type="Proteomes" id="UP000244855"/>
    </source>
</evidence>
<protein>
    <recommendedName>
        <fullName evidence="4">NAD(P)-binding protein</fullName>
    </recommendedName>
</protein>
<dbReference type="Gene3D" id="3.40.50.720">
    <property type="entry name" value="NAD(P)-binding Rossmann-like Domain"/>
    <property type="match status" value="1"/>
</dbReference>
<keyword evidence="1" id="KW-0560">Oxidoreductase</keyword>
<dbReference type="GO" id="GO:0016491">
    <property type="term" value="F:oxidoreductase activity"/>
    <property type="evidence" value="ECO:0007669"/>
    <property type="project" value="UniProtKB-KW"/>
</dbReference>
<accession>A0A2V1DQV2</accession>
<proteinExistence type="predicted"/>
<dbReference type="SUPFAM" id="SSF51735">
    <property type="entry name" value="NAD(P)-binding Rossmann-fold domains"/>
    <property type="match status" value="1"/>
</dbReference>
<name>A0A2V1DQV2_9PLEO</name>
<dbReference type="Proteomes" id="UP000244855">
    <property type="component" value="Unassembled WGS sequence"/>
</dbReference>
<dbReference type="InterPro" id="IPR052228">
    <property type="entry name" value="Sec_Metab_Biosynth_Oxidored"/>
</dbReference>
<dbReference type="InterPro" id="IPR036291">
    <property type="entry name" value="NAD(P)-bd_dom_sf"/>
</dbReference>
<dbReference type="Pfam" id="PF00106">
    <property type="entry name" value="adh_short"/>
    <property type="match status" value="1"/>
</dbReference>
<organism evidence="2 3">
    <name type="scientific">Periconia macrospinosa</name>
    <dbReference type="NCBI Taxonomy" id="97972"/>
    <lineage>
        <taxon>Eukaryota</taxon>
        <taxon>Fungi</taxon>
        <taxon>Dikarya</taxon>
        <taxon>Ascomycota</taxon>
        <taxon>Pezizomycotina</taxon>
        <taxon>Dothideomycetes</taxon>
        <taxon>Pleosporomycetidae</taxon>
        <taxon>Pleosporales</taxon>
        <taxon>Massarineae</taxon>
        <taxon>Periconiaceae</taxon>
        <taxon>Periconia</taxon>
    </lineage>
</organism>
<reference evidence="2 3" key="1">
    <citation type="journal article" date="2018" name="Sci. Rep.">
        <title>Comparative genomics provides insights into the lifestyle and reveals functional heterogeneity of dark septate endophytic fungi.</title>
        <authorList>
            <person name="Knapp D.G."/>
            <person name="Nemeth J.B."/>
            <person name="Barry K."/>
            <person name="Hainaut M."/>
            <person name="Henrissat B."/>
            <person name="Johnson J."/>
            <person name="Kuo A."/>
            <person name="Lim J.H.P."/>
            <person name="Lipzen A."/>
            <person name="Nolan M."/>
            <person name="Ohm R.A."/>
            <person name="Tamas L."/>
            <person name="Grigoriev I.V."/>
            <person name="Spatafora J.W."/>
            <person name="Nagy L.G."/>
            <person name="Kovacs G.M."/>
        </authorList>
    </citation>
    <scope>NUCLEOTIDE SEQUENCE [LARGE SCALE GENOMIC DNA]</scope>
    <source>
        <strain evidence="2 3">DSE2036</strain>
    </source>
</reference>
<dbReference type="InterPro" id="IPR002347">
    <property type="entry name" value="SDR_fam"/>
</dbReference>